<protein>
    <submittedName>
        <fullName evidence="3">Uncharacterized protein LOC113501149 isoform X1</fullName>
    </submittedName>
</protein>
<dbReference type="KEGG" id="tnl:113501149"/>
<evidence type="ECO:0000313" key="2">
    <source>
        <dbReference type="Proteomes" id="UP000322000"/>
    </source>
</evidence>
<accession>A0A7E5WBF6</accession>
<dbReference type="AlphaFoldDB" id="A0A7E5WBF6"/>
<organism evidence="2 3">
    <name type="scientific">Trichoplusia ni</name>
    <name type="common">Cabbage looper</name>
    <dbReference type="NCBI Taxonomy" id="7111"/>
    <lineage>
        <taxon>Eukaryota</taxon>
        <taxon>Metazoa</taxon>
        <taxon>Ecdysozoa</taxon>
        <taxon>Arthropoda</taxon>
        <taxon>Hexapoda</taxon>
        <taxon>Insecta</taxon>
        <taxon>Pterygota</taxon>
        <taxon>Neoptera</taxon>
        <taxon>Endopterygota</taxon>
        <taxon>Lepidoptera</taxon>
        <taxon>Glossata</taxon>
        <taxon>Ditrysia</taxon>
        <taxon>Noctuoidea</taxon>
        <taxon>Noctuidae</taxon>
        <taxon>Plusiinae</taxon>
        <taxon>Trichoplusia</taxon>
    </lineage>
</organism>
<sequence>MNSMNHISHCNLRLCSRNEGKIKSYESCRDVRAWSHDVQKRDHYLREWIKCDMPICVLPTSTLASFLRTMTCRSRGRATPRCHPDCKSKVVLDSICNSCHVIKECFKNEEEFEKYFEDEEFETSHWPCERCLEALKSIKMFWKIIVEKIFNVNVSKEDDNCNECCRTSSVRSVAKIWQTEMVHQALFVKNITPLLSRTPNIRGTCLWKGTKTVKKEVAPCNLKPCIIQDGSDEPKKEPCKLKNFTIKSYKVQSTDTDCLSNPMVIRPSKTNKKTNRQCSAKVKMVETGCEACGEPCDDIKAYKNNCEILQEKCNCQKKEIDKLKRENSSLKIELQNVYKNSSWKSAFYTPSSCTGKTDSVALLPKPFECCPEENADSRHVKDIDSEMYITIKNCTNETYRHISLLQVLHKSNGPILNDMNLDSSCCYRKEDPIEVLTKVQNTFGEIVKHEMNKANNKKCTKCNLVDINASYHKVNGPRSVPSCSTITLASSDSHGVSLSFIRYWKEA</sequence>
<reference evidence="3" key="1">
    <citation type="submission" date="2025-08" db="UniProtKB">
        <authorList>
            <consortium name="RefSeq"/>
        </authorList>
    </citation>
    <scope>IDENTIFICATION</scope>
</reference>
<gene>
    <name evidence="3" type="primary">LOC113501149</name>
</gene>
<dbReference type="InParanoid" id="A0A7E5WBF6"/>
<dbReference type="OrthoDB" id="7415728at2759"/>
<name>A0A7E5WBF6_TRINI</name>
<keyword evidence="1" id="KW-0175">Coiled coil</keyword>
<dbReference type="RefSeq" id="XP_026737984.1">
    <property type="nucleotide sequence ID" value="XM_026882183.1"/>
</dbReference>
<evidence type="ECO:0000313" key="3">
    <source>
        <dbReference type="RefSeq" id="XP_026737984.1"/>
    </source>
</evidence>
<keyword evidence="2" id="KW-1185">Reference proteome</keyword>
<dbReference type="Proteomes" id="UP000322000">
    <property type="component" value="Chromosome 15"/>
</dbReference>
<feature type="coiled-coil region" evidence="1">
    <location>
        <begin position="299"/>
        <end position="340"/>
    </location>
</feature>
<evidence type="ECO:0000256" key="1">
    <source>
        <dbReference type="SAM" id="Coils"/>
    </source>
</evidence>
<dbReference type="GeneID" id="113501149"/>
<proteinExistence type="predicted"/>